<evidence type="ECO:0000313" key="5">
    <source>
        <dbReference type="EMBL" id="TIC66734.1"/>
    </source>
</evidence>
<dbReference type="Proteomes" id="UP000309601">
    <property type="component" value="Unassembled WGS sequence"/>
</dbReference>
<dbReference type="AlphaFoldDB" id="A0A4T0NNG5"/>
<evidence type="ECO:0000313" key="12">
    <source>
        <dbReference type="Proteomes" id="UP000310708"/>
    </source>
</evidence>
<evidence type="ECO:0000313" key="1">
    <source>
        <dbReference type="EMBL" id="TIB80402.1"/>
    </source>
</evidence>
<dbReference type="EMBL" id="SPRO01000017">
    <property type="protein sequence ID" value="TIC30729.1"/>
    <property type="molecule type" value="Genomic_DNA"/>
</dbReference>
<evidence type="ECO:0000313" key="4">
    <source>
        <dbReference type="EMBL" id="TIC62737.1"/>
    </source>
</evidence>
<gene>
    <name evidence="5" type="ORF">E3Q01_01575</name>
    <name evidence="4" type="ORF">E3Q02_03353</name>
    <name evidence="6" type="ORF">E3Q03_01272</name>
    <name evidence="3" type="ORF">E3Q10_02008</name>
    <name evidence="2" type="ORF">E3Q17_03275</name>
    <name evidence="1" type="ORF">E3Q22_01897</name>
</gene>
<protein>
    <submittedName>
        <fullName evidence="2">Uncharacterized protein</fullName>
    </submittedName>
</protein>
<evidence type="ECO:0000313" key="8">
    <source>
        <dbReference type="Proteomes" id="UP000305647"/>
    </source>
</evidence>
<evidence type="ECO:0000313" key="2">
    <source>
        <dbReference type="EMBL" id="TIB97766.1"/>
    </source>
</evidence>
<reference evidence="7 8" key="1">
    <citation type="submission" date="2019-03" db="EMBL/GenBank/DDBJ databases">
        <title>Sequencing 25 genomes of Wallemia mellicola.</title>
        <authorList>
            <person name="Gostincar C."/>
        </authorList>
    </citation>
    <scope>NUCLEOTIDE SEQUENCE [LARGE SCALE GENOMIC DNA]</scope>
    <source>
        <strain evidence="2 9">EXF-1262</strain>
        <strain evidence="4 10">EXF-1274</strain>
        <strain evidence="6 7">EXF-1277</strain>
        <strain evidence="1 11">EXF-6152</strain>
        <strain evidence="5 12">EXF-757</strain>
        <strain evidence="3 8">EXF-8738</strain>
    </source>
</reference>
<dbReference type="Proteomes" id="UP000307169">
    <property type="component" value="Unassembled WGS sequence"/>
</dbReference>
<dbReference type="EMBL" id="SPRX01000015">
    <property type="protein sequence ID" value="TIC66734.1"/>
    <property type="molecule type" value="Genomic_DNA"/>
</dbReference>
<evidence type="ECO:0000313" key="10">
    <source>
        <dbReference type="Proteomes" id="UP000309601"/>
    </source>
</evidence>
<dbReference type="Proteomes" id="UP000305647">
    <property type="component" value="Unassembled WGS sequence"/>
</dbReference>
<dbReference type="OrthoDB" id="3356042at2759"/>
<evidence type="ECO:0000313" key="7">
    <source>
        <dbReference type="Proteomes" id="UP000305362"/>
    </source>
</evidence>
<dbReference type="Proteomes" id="UP000310685">
    <property type="component" value="Unassembled WGS sequence"/>
</dbReference>
<name>A0A4T0NNG5_9BASI</name>
<evidence type="ECO:0000313" key="3">
    <source>
        <dbReference type="EMBL" id="TIC30729.1"/>
    </source>
</evidence>
<evidence type="ECO:0000313" key="11">
    <source>
        <dbReference type="Proteomes" id="UP000310685"/>
    </source>
</evidence>
<dbReference type="EMBL" id="SPRC01000016">
    <property type="protein sequence ID" value="TIB80402.1"/>
    <property type="molecule type" value="Genomic_DNA"/>
</dbReference>
<sequence length="269" mass="31746">MTTLPQFYDLSLEERKSSYYVTIKTGHVDVLYAMPENGDPRLSHQFYHYSFKEHAHRSGDRQYNTDTERLRKQTRTALSELPYNNHNILQTFRRESRRLDKKYYFKSRRSLSDAIKTCYNKYLPESKAQRKRLVFAWVGNDASAPMQRERPPWAKDVDVPRALLDLKYEVVEINGYKTSTRCNSCNNPLKHCWTTNRDRTKFRTDTDQSGNYELIEGLRLCDSTECRNEIPADLQYRVLNIDKVTLCNATTIVNSVKRPQFLKYSSQNP</sequence>
<evidence type="ECO:0000313" key="9">
    <source>
        <dbReference type="Proteomes" id="UP000307169"/>
    </source>
</evidence>
<proteinExistence type="predicted"/>
<dbReference type="EMBL" id="SPRW01000043">
    <property type="protein sequence ID" value="TIC62737.1"/>
    <property type="molecule type" value="Genomic_DNA"/>
</dbReference>
<dbReference type="EMBL" id="SPRH01000044">
    <property type="protein sequence ID" value="TIB97766.1"/>
    <property type="molecule type" value="Genomic_DNA"/>
</dbReference>
<evidence type="ECO:0000313" key="6">
    <source>
        <dbReference type="EMBL" id="TIC69606.1"/>
    </source>
</evidence>
<organism evidence="2 9">
    <name type="scientific">Wallemia mellicola</name>
    <dbReference type="NCBI Taxonomy" id="1708541"/>
    <lineage>
        <taxon>Eukaryota</taxon>
        <taxon>Fungi</taxon>
        <taxon>Dikarya</taxon>
        <taxon>Basidiomycota</taxon>
        <taxon>Wallemiomycotina</taxon>
        <taxon>Wallemiomycetes</taxon>
        <taxon>Wallemiales</taxon>
        <taxon>Wallemiaceae</taxon>
        <taxon>Wallemia</taxon>
    </lineage>
</organism>
<comment type="caution">
    <text evidence="2">The sequence shown here is derived from an EMBL/GenBank/DDBJ whole genome shotgun (WGS) entry which is preliminary data.</text>
</comment>
<dbReference type="EMBL" id="SPRV01000009">
    <property type="protein sequence ID" value="TIC69606.1"/>
    <property type="molecule type" value="Genomic_DNA"/>
</dbReference>
<dbReference type="Proteomes" id="UP000310708">
    <property type="component" value="Unassembled WGS sequence"/>
</dbReference>
<dbReference type="Proteomes" id="UP000305362">
    <property type="component" value="Unassembled WGS sequence"/>
</dbReference>
<accession>A0A4T0NNG5</accession>